<reference evidence="1 2" key="1">
    <citation type="submission" date="2017-07" db="EMBL/GenBank/DDBJ databases">
        <title>Bifidobacterium novel species.</title>
        <authorList>
            <person name="Lugli G.A."/>
            <person name="Milani C."/>
            <person name="Duranti S."/>
            <person name="Mangifesta M."/>
        </authorList>
    </citation>
    <scope>NUCLEOTIDE SEQUENCE [LARGE SCALE GENOMIC DNA]</scope>
    <source>
        <strain evidence="1 2">77</strain>
    </source>
</reference>
<dbReference type="RefSeq" id="WP_101622780.1">
    <property type="nucleotide sequence ID" value="NZ_NMWT01000025.1"/>
</dbReference>
<keyword evidence="2" id="KW-1185">Reference proteome</keyword>
<evidence type="ECO:0008006" key="3">
    <source>
        <dbReference type="Google" id="ProtNLM"/>
    </source>
</evidence>
<accession>A0A2N5IZB8</accession>
<dbReference type="EMBL" id="NMWT01000025">
    <property type="protein sequence ID" value="PLS27300.1"/>
    <property type="molecule type" value="Genomic_DNA"/>
</dbReference>
<organism evidence="1 2">
    <name type="scientific">Bifidobacterium parmae</name>
    <dbReference type="NCBI Taxonomy" id="361854"/>
    <lineage>
        <taxon>Bacteria</taxon>
        <taxon>Bacillati</taxon>
        <taxon>Actinomycetota</taxon>
        <taxon>Actinomycetes</taxon>
        <taxon>Bifidobacteriales</taxon>
        <taxon>Bifidobacteriaceae</taxon>
        <taxon>Bifidobacterium</taxon>
    </lineage>
</organism>
<gene>
    <name evidence="1" type="ORF">Uis4E_1696</name>
</gene>
<comment type="caution">
    <text evidence="1">The sequence shown here is derived from an EMBL/GenBank/DDBJ whole genome shotgun (WGS) entry which is preliminary data.</text>
</comment>
<name>A0A2N5IZB8_9BIFI</name>
<dbReference type="AlphaFoldDB" id="A0A2N5IZB8"/>
<dbReference type="Pfam" id="PF14386">
    <property type="entry name" value="DUF4417"/>
    <property type="match status" value="1"/>
</dbReference>
<evidence type="ECO:0000313" key="1">
    <source>
        <dbReference type="EMBL" id="PLS27300.1"/>
    </source>
</evidence>
<sequence length="220" mass="25028">MKTTIDDGFAPWLVDGATFDDGFPVIEPLPETVPFPSQLIPIDKLGKGNDKHGFVHFYLADVRFRPFISHLPQRLGTLLQYDGVITPDFSVYRDAPKPVQMANVYRSRAVGSYMQRNGIPTITDVCWADKDTYGFCFKGAPHHSIVSVSTVGIMNKLDEQLVFRRGFDRMMQILEPTRVIFNGAMPEEFVAEYRSTTAFKAYPCWTRMMKELKEDSNGTR</sequence>
<proteinExistence type="predicted"/>
<dbReference type="Proteomes" id="UP000235034">
    <property type="component" value="Unassembled WGS sequence"/>
</dbReference>
<dbReference type="InterPro" id="IPR025530">
    <property type="entry name" value="DUF4417"/>
</dbReference>
<protein>
    <recommendedName>
        <fullName evidence="3">DUF4417 domain-containing protein</fullName>
    </recommendedName>
</protein>
<dbReference type="OrthoDB" id="9800801at2"/>
<evidence type="ECO:0000313" key="2">
    <source>
        <dbReference type="Proteomes" id="UP000235034"/>
    </source>
</evidence>